<sequence>MEQEPHSFSTQTRETAIATEAVKRAEELAKKQQAILDEVEKRKRNRSKKLNSKIPILLYDDSKTVESKDHTWKLSTVVTKEPGGEKSKHPFSPHILAEDLPKKFRNPAEIELYDGTTDPKHHLDAFENMMLLVNASDVIKCKAMQSLYHNSEERCPNMVQLPPT</sequence>
<keyword evidence="2" id="KW-1185">Reference proteome</keyword>
<accession>A0ABU6ZI91</accession>
<evidence type="ECO:0008006" key="3">
    <source>
        <dbReference type="Google" id="ProtNLM"/>
    </source>
</evidence>
<evidence type="ECO:0000313" key="2">
    <source>
        <dbReference type="Proteomes" id="UP001341840"/>
    </source>
</evidence>
<evidence type="ECO:0000313" key="1">
    <source>
        <dbReference type="EMBL" id="MED6221666.1"/>
    </source>
</evidence>
<proteinExistence type="predicted"/>
<gene>
    <name evidence="1" type="ORF">PIB30_056971</name>
</gene>
<name>A0ABU6ZI91_9FABA</name>
<dbReference type="Proteomes" id="UP001341840">
    <property type="component" value="Unassembled WGS sequence"/>
</dbReference>
<protein>
    <recommendedName>
        <fullName evidence="3">Reverse transcriptase domain-containing protein</fullName>
    </recommendedName>
</protein>
<organism evidence="1 2">
    <name type="scientific">Stylosanthes scabra</name>
    <dbReference type="NCBI Taxonomy" id="79078"/>
    <lineage>
        <taxon>Eukaryota</taxon>
        <taxon>Viridiplantae</taxon>
        <taxon>Streptophyta</taxon>
        <taxon>Embryophyta</taxon>
        <taxon>Tracheophyta</taxon>
        <taxon>Spermatophyta</taxon>
        <taxon>Magnoliopsida</taxon>
        <taxon>eudicotyledons</taxon>
        <taxon>Gunneridae</taxon>
        <taxon>Pentapetalae</taxon>
        <taxon>rosids</taxon>
        <taxon>fabids</taxon>
        <taxon>Fabales</taxon>
        <taxon>Fabaceae</taxon>
        <taxon>Papilionoideae</taxon>
        <taxon>50 kb inversion clade</taxon>
        <taxon>dalbergioids sensu lato</taxon>
        <taxon>Dalbergieae</taxon>
        <taxon>Pterocarpus clade</taxon>
        <taxon>Stylosanthes</taxon>
    </lineage>
</organism>
<reference evidence="1 2" key="1">
    <citation type="journal article" date="2023" name="Plants (Basel)">
        <title>Bridging the Gap: Combining Genomics and Transcriptomics Approaches to Understand Stylosanthes scabra, an Orphan Legume from the Brazilian Caatinga.</title>
        <authorList>
            <person name="Ferreira-Neto J.R.C."/>
            <person name="da Silva M.D."/>
            <person name="Binneck E."/>
            <person name="de Melo N.F."/>
            <person name="da Silva R.H."/>
            <person name="de Melo A.L.T.M."/>
            <person name="Pandolfi V."/>
            <person name="Bustamante F.O."/>
            <person name="Brasileiro-Vidal A.C."/>
            <person name="Benko-Iseppon A.M."/>
        </authorList>
    </citation>
    <scope>NUCLEOTIDE SEQUENCE [LARGE SCALE GENOMIC DNA]</scope>
    <source>
        <tissue evidence="1">Leaves</tissue>
    </source>
</reference>
<dbReference type="EMBL" id="JASCZI010272321">
    <property type="protein sequence ID" value="MED6221666.1"/>
    <property type="molecule type" value="Genomic_DNA"/>
</dbReference>
<comment type="caution">
    <text evidence="1">The sequence shown here is derived from an EMBL/GenBank/DDBJ whole genome shotgun (WGS) entry which is preliminary data.</text>
</comment>